<dbReference type="SUPFAM" id="SSF51556">
    <property type="entry name" value="Metallo-dependent hydrolases"/>
    <property type="match status" value="1"/>
</dbReference>
<name>A0A8S3SAV5_MYTED</name>
<dbReference type="Proteomes" id="UP000683360">
    <property type="component" value="Unassembled WGS sequence"/>
</dbReference>
<evidence type="ECO:0000259" key="2">
    <source>
        <dbReference type="PROSITE" id="PS00028"/>
    </source>
</evidence>
<dbReference type="Pfam" id="PF01026">
    <property type="entry name" value="TatD_DNase"/>
    <property type="match status" value="1"/>
</dbReference>
<dbReference type="PROSITE" id="PS00028">
    <property type="entry name" value="ZINC_FINGER_C2H2_1"/>
    <property type="match status" value="1"/>
</dbReference>
<evidence type="ECO:0000313" key="4">
    <source>
        <dbReference type="Proteomes" id="UP000683360"/>
    </source>
</evidence>
<dbReference type="Gene3D" id="3.20.20.140">
    <property type="entry name" value="Metal-dependent hydrolases"/>
    <property type="match status" value="1"/>
</dbReference>
<comment type="caution">
    <text evidence="3">The sequence shown here is derived from an EMBL/GenBank/DDBJ whole genome shotgun (WGS) entry which is preliminary data.</text>
</comment>
<sequence length="488" mass="57188">MDDELDYGPFDGEIPERLEEDARIKGSSRNLSKARLCPVCPGRFTNVRRHVFHQHLPWYTNPLTACWTCHKQFGQNKMLENHCLELHNCNIADNIFKEECQSVWTELMNGLLLELCQRYDKKTLDHLVEFVRTEAVFKQCQSAVFHWTDIPLLNFYNKKNRFDVEVVHAVFPPSAIYSLIHWKILALLLKGTEDAENLITFEKEISLYQCSIQKAIMVTDSHFHLDKMKQQARFSGLPIYKWKDGESVYQIRHLVANYAFPRRWPTIEEMGEIRRDRRIRSTAGIHPRIVKGEEMSVLNSWITDLEMLICVNKMIAVGECGLDSSDKPNSKELKKQVHVFEEQLRIAKRQHLPVVIHCRGDKKIMNMCRDSLTNFLEEDHPIHWHCFNGDTEEYRQCKTMFPNGKFGISPFLLMDNKYPGYRATVCEMKLEDLVLETDSPYLKPQGHHEASPELLKEIIWKLASMFDVRSEEIARVTTRNARQLYNID</sequence>
<dbReference type="EC" id="3.1.21.-" evidence="3"/>
<evidence type="ECO:0000256" key="1">
    <source>
        <dbReference type="ARBA" id="ARBA00009275"/>
    </source>
</evidence>
<dbReference type="CDD" id="cd01310">
    <property type="entry name" value="TatD_DNAse"/>
    <property type="match status" value="1"/>
</dbReference>
<keyword evidence="4" id="KW-1185">Reference proteome</keyword>
<dbReference type="InterPro" id="IPR001130">
    <property type="entry name" value="TatD-like"/>
</dbReference>
<dbReference type="PANTHER" id="PTHR46363">
    <property type="entry name" value="DEOXYRIBONUCLEASE TATDN2-RELATED"/>
    <property type="match status" value="1"/>
</dbReference>
<dbReference type="InterPro" id="IPR032466">
    <property type="entry name" value="Metal_Hydrolase"/>
</dbReference>
<reference evidence="3" key="1">
    <citation type="submission" date="2021-03" db="EMBL/GenBank/DDBJ databases">
        <authorList>
            <person name="Bekaert M."/>
        </authorList>
    </citation>
    <scope>NUCLEOTIDE SEQUENCE</scope>
</reference>
<dbReference type="EMBL" id="CAJPWZ010001578">
    <property type="protein sequence ID" value="CAG2217866.1"/>
    <property type="molecule type" value="Genomic_DNA"/>
</dbReference>
<evidence type="ECO:0000313" key="3">
    <source>
        <dbReference type="EMBL" id="CAG2217866.1"/>
    </source>
</evidence>
<keyword evidence="3" id="KW-0378">Hydrolase</keyword>
<dbReference type="OrthoDB" id="6077534at2759"/>
<gene>
    <name evidence="3" type="ORF">MEDL_31521</name>
</gene>
<organism evidence="3 4">
    <name type="scientific">Mytilus edulis</name>
    <name type="common">Blue mussel</name>
    <dbReference type="NCBI Taxonomy" id="6550"/>
    <lineage>
        <taxon>Eukaryota</taxon>
        <taxon>Metazoa</taxon>
        <taxon>Spiralia</taxon>
        <taxon>Lophotrochozoa</taxon>
        <taxon>Mollusca</taxon>
        <taxon>Bivalvia</taxon>
        <taxon>Autobranchia</taxon>
        <taxon>Pteriomorphia</taxon>
        <taxon>Mytilida</taxon>
        <taxon>Mytiloidea</taxon>
        <taxon>Mytilidae</taxon>
        <taxon>Mytilinae</taxon>
        <taxon>Mytilus</taxon>
    </lineage>
</organism>
<protein>
    <submittedName>
        <fullName evidence="3">TatD</fullName>
        <ecNumber evidence="3">3.1.21.-</ecNumber>
    </submittedName>
</protein>
<dbReference type="PANTHER" id="PTHR46363:SF1">
    <property type="entry name" value="DEOXYRIBONUCLEASE TATDN2-RELATED"/>
    <property type="match status" value="1"/>
</dbReference>
<dbReference type="InterPro" id="IPR013087">
    <property type="entry name" value="Znf_C2H2_type"/>
</dbReference>
<accession>A0A8S3SAV5</accession>
<feature type="domain" description="C2H2-type" evidence="2">
    <location>
        <begin position="66"/>
        <end position="87"/>
    </location>
</feature>
<dbReference type="GO" id="GO:0016788">
    <property type="term" value="F:hydrolase activity, acting on ester bonds"/>
    <property type="evidence" value="ECO:0007669"/>
    <property type="project" value="InterPro"/>
</dbReference>
<comment type="similarity">
    <text evidence="1">Belongs to the metallo-dependent hydrolases superfamily. TatD-type hydrolase family.</text>
</comment>
<proteinExistence type="inferred from homology"/>
<dbReference type="AlphaFoldDB" id="A0A8S3SAV5"/>